<comment type="caution">
    <text evidence="3">The sequence shown here is derived from an EMBL/GenBank/DDBJ whole genome shotgun (WGS) entry which is preliminary data.</text>
</comment>
<dbReference type="RefSeq" id="WP_307910954.1">
    <property type="nucleotide sequence ID" value="NZ_JAVFJF020000009.1"/>
</dbReference>
<dbReference type="EMBL" id="JAVFJF020000009">
    <property type="protein sequence ID" value="MEJ8674319.1"/>
    <property type="molecule type" value="Genomic_DNA"/>
</dbReference>
<dbReference type="InterPro" id="IPR036890">
    <property type="entry name" value="HATPase_C_sf"/>
</dbReference>
<organism evidence="3 4">
    <name type="scientific">Chromobacterium amazonense</name>
    <dbReference type="NCBI Taxonomy" id="1382803"/>
    <lineage>
        <taxon>Bacteria</taxon>
        <taxon>Pseudomonadati</taxon>
        <taxon>Pseudomonadota</taxon>
        <taxon>Betaproteobacteria</taxon>
        <taxon>Neisseriales</taxon>
        <taxon>Chromobacteriaceae</taxon>
        <taxon>Chromobacterium</taxon>
    </lineage>
</organism>
<dbReference type="Proteomes" id="UP001224516">
    <property type="component" value="Unassembled WGS sequence"/>
</dbReference>
<dbReference type="GO" id="GO:0016301">
    <property type="term" value="F:kinase activity"/>
    <property type="evidence" value="ECO:0007669"/>
    <property type="project" value="UniProtKB-KW"/>
</dbReference>
<keyword evidence="1" id="KW-1133">Transmembrane helix</keyword>
<keyword evidence="1" id="KW-0812">Transmembrane</keyword>
<feature type="transmembrane region" description="Helical" evidence="1">
    <location>
        <begin position="101"/>
        <end position="120"/>
    </location>
</feature>
<evidence type="ECO:0000313" key="4">
    <source>
        <dbReference type="Proteomes" id="UP001224516"/>
    </source>
</evidence>
<proteinExistence type="predicted"/>
<dbReference type="Pfam" id="PF06580">
    <property type="entry name" value="His_kinase"/>
    <property type="match status" value="1"/>
</dbReference>
<dbReference type="PANTHER" id="PTHR34220:SF7">
    <property type="entry name" value="SENSOR HISTIDINE KINASE YPDA"/>
    <property type="match status" value="1"/>
</dbReference>
<keyword evidence="3" id="KW-0418">Kinase</keyword>
<dbReference type="Gene3D" id="3.30.565.10">
    <property type="entry name" value="Histidine kinase-like ATPase, C-terminal domain"/>
    <property type="match status" value="1"/>
</dbReference>
<reference evidence="3 4" key="1">
    <citation type="submission" date="2023-12" db="EMBL/GenBank/DDBJ databases">
        <title>Evaluation and characterization of a potential secondary metabolite violacein from indigenous Chromobacterium amazonense SAM215.</title>
        <authorList>
            <person name="Tarafdar M.R."/>
            <person name="Abedin S.M."/>
            <person name="Atiqua A."/>
            <person name="Saha A."/>
            <person name="Khan S.N."/>
        </authorList>
    </citation>
    <scope>NUCLEOTIDE SEQUENCE [LARGE SCALE GENOMIC DNA]</scope>
    <source>
        <strain evidence="3 4">SAM215</strain>
    </source>
</reference>
<accession>A0ABU8UZK3</accession>
<name>A0ABU8UZK3_9NEIS</name>
<dbReference type="InterPro" id="IPR010559">
    <property type="entry name" value="Sig_transdc_His_kin_internal"/>
</dbReference>
<feature type="domain" description="Signal transduction histidine kinase internal region" evidence="2">
    <location>
        <begin position="134"/>
        <end position="212"/>
    </location>
</feature>
<gene>
    <name evidence="3" type="ORF">QCL97_006245</name>
</gene>
<sequence>MLSLMTPLPDFRNLGVMLRVLLLPLLLLCADGLLALGAPEPLWHWLQTALAIVPGSLLTLALLALAQPWLARQRLGPLWALALTGGSFALCQYALRGELGQAWAAPWVAALAAALLLHYLSLRQRALSPALAEARLAALQARIRPHFLFNTLNAAIALIRLQPAKAESVLENLSDLFRAQMADPARASTLAREVELARMYLAIESARLGPRLRVAWQLDAPQDAALPPLILQPLVENAVYHGAERLAGEVEIRVAARLAGGLLELALDNPVPDESDAASPGSGMALSNLRERLALFFDAEASLATERRGDRYHTRLRLPYRRAAG</sequence>
<keyword evidence="1" id="KW-0472">Membrane</keyword>
<protein>
    <submittedName>
        <fullName evidence="3">Histidine kinase</fullName>
    </submittedName>
</protein>
<evidence type="ECO:0000256" key="1">
    <source>
        <dbReference type="SAM" id="Phobius"/>
    </source>
</evidence>
<dbReference type="PANTHER" id="PTHR34220">
    <property type="entry name" value="SENSOR HISTIDINE KINASE YPDA"/>
    <property type="match status" value="1"/>
</dbReference>
<evidence type="ECO:0000259" key="2">
    <source>
        <dbReference type="Pfam" id="PF06580"/>
    </source>
</evidence>
<evidence type="ECO:0000313" key="3">
    <source>
        <dbReference type="EMBL" id="MEJ8674319.1"/>
    </source>
</evidence>
<dbReference type="InterPro" id="IPR050640">
    <property type="entry name" value="Bact_2-comp_sensor_kinase"/>
</dbReference>
<keyword evidence="4" id="KW-1185">Reference proteome</keyword>
<feature type="transmembrane region" description="Helical" evidence="1">
    <location>
        <begin position="45"/>
        <end position="66"/>
    </location>
</feature>
<keyword evidence="3" id="KW-0808">Transferase</keyword>